<dbReference type="NCBIfam" id="TIGR01640">
    <property type="entry name" value="F_box_assoc_1"/>
    <property type="match status" value="1"/>
</dbReference>
<comment type="caution">
    <text evidence="3">The sequence shown here is derived from an EMBL/GenBank/DDBJ whole genome shotgun (WGS) entry which is preliminary data.</text>
</comment>
<keyword evidence="1" id="KW-0472">Membrane</keyword>
<reference evidence="4" key="1">
    <citation type="journal article" date="2017" name="Plant J.">
        <title>The pomegranate (Punica granatum L.) genome and the genomics of punicalagin biosynthesis.</title>
        <authorList>
            <person name="Qin G."/>
            <person name="Xu C."/>
            <person name="Ming R."/>
            <person name="Tang H."/>
            <person name="Guyot R."/>
            <person name="Kramer E.M."/>
            <person name="Hu Y."/>
            <person name="Yi X."/>
            <person name="Qi Y."/>
            <person name="Xu X."/>
            <person name="Gao Z."/>
            <person name="Pan H."/>
            <person name="Jian J."/>
            <person name="Tian Y."/>
            <person name="Yue Z."/>
            <person name="Xu Y."/>
        </authorList>
    </citation>
    <scope>NUCLEOTIDE SEQUENCE [LARGE SCALE GENOMIC DNA]</scope>
    <source>
        <strain evidence="4">cv. Dabenzi</strain>
    </source>
</reference>
<feature type="transmembrane region" description="Helical" evidence="1">
    <location>
        <begin position="490"/>
        <end position="509"/>
    </location>
</feature>
<evidence type="ECO:0000256" key="1">
    <source>
        <dbReference type="SAM" id="Phobius"/>
    </source>
</evidence>
<dbReference type="PANTHER" id="PTHR31672">
    <property type="entry name" value="BNACNNG10540D PROTEIN"/>
    <property type="match status" value="1"/>
</dbReference>
<keyword evidence="1" id="KW-0812">Transmembrane</keyword>
<dbReference type="PROSITE" id="PS50181">
    <property type="entry name" value="FBOX"/>
    <property type="match status" value="1"/>
</dbReference>
<dbReference type="InterPro" id="IPR013187">
    <property type="entry name" value="F-box-assoc_dom_typ3"/>
</dbReference>
<dbReference type="Pfam" id="PF08268">
    <property type="entry name" value="FBA_3"/>
    <property type="match status" value="1"/>
</dbReference>
<feature type="domain" description="F-box" evidence="2">
    <location>
        <begin position="35"/>
        <end position="80"/>
    </location>
</feature>
<dbReference type="Pfam" id="PF00646">
    <property type="entry name" value="F-box"/>
    <property type="match status" value="1"/>
</dbReference>
<dbReference type="PANTHER" id="PTHR31672:SF13">
    <property type="entry name" value="F-BOX PROTEIN CPR30-LIKE"/>
    <property type="match status" value="1"/>
</dbReference>
<feature type="transmembrane region" description="Helical" evidence="1">
    <location>
        <begin position="461"/>
        <end position="483"/>
    </location>
</feature>
<dbReference type="Proteomes" id="UP000197138">
    <property type="component" value="Unassembled WGS sequence"/>
</dbReference>
<accession>A0A218WUM5</accession>
<evidence type="ECO:0000313" key="4">
    <source>
        <dbReference type="Proteomes" id="UP000197138"/>
    </source>
</evidence>
<dbReference type="CDD" id="cd22157">
    <property type="entry name" value="F-box_AtFBW1-like"/>
    <property type="match status" value="1"/>
</dbReference>
<dbReference type="InterPro" id="IPR001810">
    <property type="entry name" value="F-box_dom"/>
</dbReference>
<gene>
    <name evidence="3" type="ORF">CDL15_Pgr005439</name>
</gene>
<dbReference type="SMART" id="SM00256">
    <property type="entry name" value="FBOX"/>
    <property type="match status" value="1"/>
</dbReference>
<dbReference type="InterPro" id="IPR050796">
    <property type="entry name" value="SCF_F-box_component"/>
</dbReference>
<dbReference type="EMBL" id="MTKT01003181">
    <property type="protein sequence ID" value="OWM76475.1"/>
    <property type="molecule type" value="Genomic_DNA"/>
</dbReference>
<evidence type="ECO:0000313" key="3">
    <source>
        <dbReference type="EMBL" id="OWM76475.1"/>
    </source>
</evidence>
<dbReference type="InterPro" id="IPR036047">
    <property type="entry name" value="F-box-like_dom_sf"/>
</dbReference>
<organism evidence="3 4">
    <name type="scientific">Punica granatum</name>
    <name type="common">Pomegranate</name>
    <dbReference type="NCBI Taxonomy" id="22663"/>
    <lineage>
        <taxon>Eukaryota</taxon>
        <taxon>Viridiplantae</taxon>
        <taxon>Streptophyta</taxon>
        <taxon>Embryophyta</taxon>
        <taxon>Tracheophyta</taxon>
        <taxon>Spermatophyta</taxon>
        <taxon>Magnoliopsida</taxon>
        <taxon>eudicotyledons</taxon>
        <taxon>Gunneridae</taxon>
        <taxon>Pentapetalae</taxon>
        <taxon>rosids</taxon>
        <taxon>malvids</taxon>
        <taxon>Myrtales</taxon>
        <taxon>Lythraceae</taxon>
        <taxon>Punica</taxon>
    </lineage>
</organism>
<dbReference type="InterPro" id="IPR017451">
    <property type="entry name" value="F-box-assoc_interact_dom"/>
</dbReference>
<keyword evidence="1" id="KW-1133">Transmembrane helix</keyword>
<dbReference type="Gene3D" id="1.20.1280.50">
    <property type="match status" value="1"/>
</dbReference>
<dbReference type="AlphaFoldDB" id="A0A218WUM5"/>
<name>A0A218WUM5_PUNGR</name>
<proteinExistence type="predicted"/>
<evidence type="ECO:0000259" key="2">
    <source>
        <dbReference type="PROSITE" id="PS50181"/>
    </source>
</evidence>
<protein>
    <recommendedName>
        <fullName evidence="2">F-box domain-containing protein</fullName>
    </recommendedName>
</protein>
<dbReference type="SUPFAM" id="SSF81383">
    <property type="entry name" value="F-box domain"/>
    <property type="match status" value="1"/>
</dbReference>
<sequence>MDLFSSLYLSARNFAHDFLYAVMETNETEDDDQAQTTVATLSNDALTEILLRLPAENLVQLKSVCKRWHKLINSKDFAELHLRRWRFQGGIVFKTKRCKVKGKVNRAFHDLFGCFCFRSNKFSLLSHLSFEYNGGDLNVYRQNVPFEDCLRALDIFIILDSCNGLVLGGIAGIETRLSICNPVTRSYRLLPSPDVDCDMQEVYWTITHDLSDKKYRILGLSDTDILILELHEDRDWQTTWKKLHISSNIRIFEDDYEIMARVFVNGKIHFLVNYLQDGSDERAMACMCSFDIKMEEVQDVVYFPELRPLKRRGKFQDVVFASNGMFYIAYNLSGKQLDLWVLRDVENPKWSRHREIQLESAHGLLPTEEGRRFGYRVRPMTILGEGSSLLVKYRKKMFVHDMSSGEWKRVPEVFDAVHMPDFFGWRMEKKHALHVSSLISWGNYSQVVNQPCRRTTPSDPFIHLDFDVIYVIISMLCLGFLGLDYLFVKLKVGICLILSVEVIIAIIGVRF</sequence>